<sequence length="102" mass="11208">MNPPGKTTLARMQHTAQLEAGRIEIVQDYWVREGRIAEPAPDQVARRDDFAGIVRLIDLIQSDQVILDRLEKRAAAKAAAPTCEISQVDGPAPDMEIEGGDE</sequence>
<evidence type="ECO:0000256" key="1">
    <source>
        <dbReference type="SAM" id="MobiDB-lite"/>
    </source>
</evidence>
<feature type="region of interest" description="Disordered" evidence="1">
    <location>
        <begin position="83"/>
        <end position="102"/>
    </location>
</feature>
<dbReference type="EMBL" id="FMZW01000001">
    <property type="protein sequence ID" value="SDC07407.1"/>
    <property type="molecule type" value="Genomic_DNA"/>
</dbReference>
<evidence type="ECO:0000313" key="3">
    <source>
        <dbReference type="Proteomes" id="UP000199245"/>
    </source>
</evidence>
<protein>
    <submittedName>
        <fullName evidence="2">Uncharacterized protein</fullName>
    </submittedName>
</protein>
<dbReference type="RefSeq" id="WP_092077670.1">
    <property type="nucleotide sequence ID" value="NZ_FMZW01000001.1"/>
</dbReference>
<evidence type="ECO:0000313" key="2">
    <source>
        <dbReference type="EMBL" id="SDC07407.1"/>
    </source>
</evidence>
<accession>A0A1G6ILP6</accession>
<reference evidence="2 3" key="1">
    <citation type="submission" date="2016-10" db="EMBL/GenBank/DDBJ databases">
        <authorList>
            <person name="de Groot N.N."/>
        </authorList>
    </citation>
    <scope>NUCLEOTIDE SEQUENCE [LARGE SCALE GENOMIC DNA]</scope>
    <source>
        <strain evidence="2 3">R5</strain>
    </source>
</reference>
<organism evidence="2 3">
    <name type="scientific">Bradyrhizobium brasilense</name>
    <dbReference type="NCBI Taxonomy" id="1419277"/>
    <lineage>
        <taxon>Bacteria</taxon>
        <taxon>Pseudomonadati</taxon>
        <taxon>Pseudomonadota</taxon>
        <taxon>Alphaproteobacteria</taxon>
        <taxon>Hyphomicrobiales</taxon>
        <taxon>Nitrobacteraceae</taxon>
        <taxon>Bradyrhizobium</taxon>
    </lineage>
</organism>
<proteinExistence type="predicted"/>
<name>A0A1G6ILP6_9BRAD</name>
<dbReference type="Proteomes" id="UP000199245">
    <property type="component" value="Unassembled WGS sequence"/>
</dbReference>
<gene>
    <name evidence="2" type="ORF">SAMN05216337_1001189</name>
</gene>
<dbReference type="AlphaFoldDB" id="A0A1G6ILP6"/>